<evidence type="ECO:0000313" key="2">
    <source>
        <dbReference type="EMBL" id="ATL47524.1"/>
    </source>
</evidence>
<gene>
    <name evidence="2" type="ORF">COR50_10290</name>
</gene>
<name>A0A291QUJ6_9BACT</name>
<dbReference type="RefSeq" id="WP_098193901.1">
    <property type="nucleotide sequence ID" value="NZ_CP023777.1"/>
</dbReference>
<keyword evidence="1" id="KW-1133">Transmembrane helix</keyword>
<feature type="transmembrane region" description="Helical" evidence="1">
    <location>
        <begin position="54"/>
        <end position="73"/>
    </location>
</feature>
<feature type="transmembrane region" description="Helical" evidence="1">
    <location>
        <begin position="104"/>
        <end position="124"/>
    </location>
</feature>
<keyword evidence="1" id="KW-0472">Membrane</keyword>
<dbReference type="Proteomes" id="UP000220133">
    <property type="component" value="Chromosome"/>
</dbReference>
<evidence type="ECO:0000256" key="1">
    <source>
        <dbReference type="SAM" id="Phobius"/>
    </source>
</evidence>
<keyword evidence="3" id="KW-1185">Reference proteome</keyword>
<dbReference type="EMBL" id="CP023777">
    <property type="protein sequence ID" value="ATL47524.1"/>
    <property type="molecule type" value="Genomic_DNA"/>
</dbReference>
<accession>A0A291QUJ6</accession>
<sequence>MLFFDFLYYLSYKLYSSYNEKGAESTSVSVVGGLQTLNVTTVIMLITWWSDRKAHFNILLGVALFVVFEVYNYRRFLYQKKHSVDVIENKWINKTEASRNQVKAIVVLYIVISIVSFFGLAIYIGSKNNV</sequence>
<evidence type="ECO:0000313" key="3">
    <source>
        <dbReference type="Proteomes" id="UP000220133"/>
    </source>
</evidence>
<proteinExistence type="predicted"/>
<dbReference type="KEGG" id="cbae:COR50_10290"/>
<keyword evidence="1" id="KW-0812">Transmembrane</keyword>
<protein>
    <submittedName>
        <fullName evidence="2">Uncharacterized protein</fullName>
    </submittedName>
</protein>
<reference evidence="2 3" key="1">
    <citation type="submission" date="2017-10" db="EMBL/GenBank/DDBJ databases">
        <title>Paenichitinophaga pekingensis gen. nov., sp. nov., isolated from activated sludge.</title>
        <authorList>
            <person name="Jin D."/>
            <person name="Kong X."/>
            <person name="Deng Y."/>
            <person name="Bai Z."/>
        </authorList>
    </citation>
    <scope>NUCLEOTIDE SEQUENCE [LARGE SCALE GENOMIC DNA]</scope>
    <source>
        <strain evidence="2 3">13</strain>
    </source>
</reference>
<organism evidence="2 3">
    <name type="scientific">Chitinophaga caeni</name>
    <dbReference type="NCBI Taxonomy" id="2029983"/>
    <lineage>
        <taxon>Bacteria</taxon>
        <taxon>Pseudomonadati</taxon>
        <taxon>Bacteroidota</taxon>
        <taxon>Chitinophagia</taxon>
        <taxon>Chitinophagales</taxon>
        <taxon>Chitinophagaceae</taxon>
        <taxon>Chitinophaga</taxon>
    </lineage>
</organism>
<dbReference type="AlphaFoldDB" id="A0A291QUJ6"/>